<dbReference type="Pfam" id="PF08378">
    <property type="entry name" value="NERD"/>
    <property type="match status" value="1"/>
</dbReference>
<accession>A0A7W8HD88</accession>
<dbReference type="PROSITE" id="PS50965">
    <property type="entry name" value="NERD"/>
    <property type="match status" value="1"/>
</dbReference>
<proteinExistence type="predicted"/>
<name>A0A7W8HD88_9FIRM</name>
<feature type="region of interest" description="Disordered" evidence="1">
    <location>
        <begin position="67"/>
        <end position="86"/>
    </location>
</feature>
<evidence type="ECO:0000313" key="4">
    <source>
        <dbReference type="Proteomes" id="UP000543642"/>
    </source>
</evidence>
<organism evidence="3 4">
    <name type="scientific">Catenibacillus scindens</name>
    <dbReference type="NCBI Taxonomy" id="673271"/>
    <lineage>
        <taxon>Bacteria</taxon>
        <taxon>Bacillati</taxon>
        <taxon>Bacillota</taxon>
        <taxon>Clostridia</taxon>
        <taxon>Lachnospirales</taxon>
        <taxon>Lachnospiraceae</taxon>
        <taxon>Catenibacillus</taxon>
    </lineage>
</organism>
<dbReference type="RefSeq" id="WP_183776598.1">
    <property type="nucleotide sequence ID" value="NZ_JACHFW010000023.1"/>
</dbReference>
<feature type="domain" description="NERD" evidence="2">
    <location>
        <begin position="88"/>
        <end position="217"/>
    </location>
</feature>
<reference evidence="3 4" key="1">
    <citation type="submission" date="2020-08" db="EMBL/GenBank/DDBJ databases">
        <title>Genomic Encyclopedia of Type Strains, Phase IV (KMG-IV): sequencing the most valuable type-strain genomes for metagenomic binning, comparative biology and taxonomic classification.</title>
        <authorList>
            <person name="Goeker M."/>
        </authorList>
    </citation>
    <scope>NUCLEOTIDE SEQUENCE [LARGE SCALE GENOMIC DNA]</scope>
    <source>
        <strain evidence="3 4">DSM 106146</strain>
    </source>
</reference>
<feature type="compositionally biased region" description="Basic and acidic residues" evidence="1">
    <location>
        <begin position="69"/>
        <end position="83"/>
    </location>
</feature>
<dbReference type="AlphaFoldDB" id="A0A7W8HD88"/>
<comment type="caution">
    <text evidence="3">The sequence shown here is derived from an EMBL/GenBank/DDBJ whole genome shotgun (WGS) entry which is preliminary data.</text>
</comment>
<keyword evidence="4" id="KW-1185">Reference proteome</keyword>
<protein>
    <recommendedName>
        <fullName evidence="2">NERD domain-containing protein</fullName>
    </recommendedName>
</protein>
<feature type="non-terminal residue" evidence="3">
    <location>
        <position position="1"/>
    </location>
</feature>
<evidence type="ECO:0000259" key="2">
    <source>
        <dbReference type="PROSITE" id="PS50965"/>
    </source>
</evidence>
<evidence type="ECO:0000256" key="1">
    <source>
        <dbReference type="SAM" id="MobiDB-lite"/>
    </source>
</evidence>
<evidence type="ECO:0000313" key="3">
    <source>
        <dbReference type="EMBL" id="MBB5266248.1"/>
    </source>
</evidence>
<dbReference type="InterPro" id="IPR011528">
    <property type="entry name" value="NERD"/>
</dbReference>
<dbReference type="EMBL" id="JACHFW010000023">
    <property type="protein sequence ID" value="MBB5266248.1"/>
    <property type="molecule type" value="Genomic_DNA"/>
</dbReference>
<dbReference type="Proteomes" id="UP000543642">
    <property type="component" value="Unassembled WGS sequence"/>
</dbReference>
<gene>
    <name evidence="3" type="ORF">HNP82_003405</name>
</gene>
<sequence length="264" mass="29896">YTAREAFRLVFTTKYMNFSRCYRQAFDPNIIHIHIINTLNGMEMILHNLGCDCSATNTSTVTMTLNSSENHESTNGEPAKRNPDVNNWGKAGEDAVDYVLKWLPDMFCVIEKDCVGKYSDNIILLENLSFCDEAQEFDHLVIGPQGIFNIETKNYAGKLAIDKAGNWLRLKKGETEWVAEENPAQQVFRHRVLLQSIVGYQIPIIDVICLSHPSILIAGQENSRIPVIKKDLLADFIVNYRPAVLTSDHVALLEHQINNCKISK</sequence>